<reference evidence="1" key="1">
    <citation type="journal article" date="2019" name="Sci. Rep.">
        <title>Draft genome of Tanacetum cinerariifolium, the natural source of mosquito coil.</title>
        <authorList>
            <person name="Yamashiro T."/>
            <person name="Shiraishi A."/>
            <person name="Satake H."/>
            <person name="Nakayama K."/>
        </authorList>
    </citation>
    <scope>NUCLEOTIDE SEQUENCE</scope>
</reference>
<name>A0A699XE47_TANCI</name>
<gene>
    <name evidence="1" type="ORF">Tci_927080</name>
</gene>
<accession>A0A699XE47</accession>
<organism evidence="1">
    <name type="scientific">Tanacetum cinerariifolium</name>
    <name type="common">Dalmatian daisy</name>
    <name type="synonym">Chrysanthemum cinerariifolium</name>
    <dbReference type="NCBI Taxonomy" id="118510"/>
    <lineage>
        <taxon>Eukaryota</taxon>
        <taxon>Viridiplantae</taxon>
        <taxon>Streptophyta</taxon>
        <taxon>Embryophyta</taxon>
        <taxon>Tracheophyta</taxon>
        <taxon>Spermatophyta</taxon>
        <taxon>Magnoliopsida</taxon>
        <taxon>eudicotyledons</taxon>
        <taxon>Gunneridae</taxon>
        <taxon>Pentapetalae</taxon>
        <taxon>asterids</taxon>
        <taxon>campanulids</taxon>
        <taxon>Asterales</taxon>
        <taxon>Asteraceae</taxon>
        <taxon>Asteroideae</taxon>
        <taxon>Anthemideae</taxon>
        <taxon>Anthemidinae</taxon>
        <taxon>Tanacetum</taxon>
    </lineage>
</organism>
<feature type="non-terminal residue" evidence="1">
    <location>
        <position position="1"/>
    </location>
</feature>
<evidence type="ECO:0000313" key="1">
    <source>
        <dbReference type="EMBL" id="GFD55111.1"/>
    </source>
</evidence>
<comment type="caution">
    <text evidence="1">The sequence shown here is derived from an EMBL/GenBank/DDBJ whole genome shotgun (WGS) entry which is preliminary data.</text>
</comment>
<proteinExistence type="predicted"/>
<dbReference type="EMBL" id="BKCJ011814096">
    <property type="protein sequence ID" value="GFD55111.1"/>
    <property type="molecule type" value="Genomic_DNA"/>
</dbReference>
<protein>
    <submittedName>
        <fullName evidence="1">Uncharacterized protein</fullName>
    </submittedName>
</protein>
<sequence>QFHTLVFARFRSTISTGVPSPTVVPEPTASYVASDTVGPSVLVNKGKAPMPDLDILAEFLAEDAQARKHLEEE</sequence>
<dbReference type="AlphaFoldDB" id="A0A699XE47"/>